<organism evidence="2 3">
    <name type="scientific">Aegilops tauschii subsp. strangulata</name>
    <name type="common">Goatgrass</name>
    <dbReference type="NCBI Taxonomy" id="200361"/>
    <lineage>
        <taxon>Eukaryota</taxon>
        <taxon>Viridiplantae</taxon>
        <taxon>Streptophyta</taxon>
        <taxon>Embryophyta</taxon>
        <taxon>Tracheophyta</taxon>
        <taxon>Spermatophyta</taxon>
        <taxon>Magnoliopsida</taxon>
        <taxon>Liliopsida</taxon>
        <taxon>Poales</taxon>
        <taxon>Poaceae</taxon>
        <taxon>BOP clade</taxon>
        <taxon>Pooideae</taxon>
        <taxon>Triticodae</taxon>
        <taxon>Triticeae</taxon>
        <taxon>Triticinae</taxon>
        <taxon>Aegilops</taxon>
    </lineage>
</organism>
<reference evidence="3" key="1">
    <citation type="journal article" date="2014" name="Science">
        <title>Ancient hybridizations among the ancestral genomes of bread wheat.</title>
        <authorList>
            <consortium name="International Wheat Genome Sequencing Consortium,"/>
            <person name="Marcussen T."/>
            <person name="Sandve S.R."/>
            <person name="Heier L."/>
            <person name="Spannagl M."/>
            <person name="Pfeifer M."/>
            <person name="Jakobsen K.S."/>
            <person name="Wulff B.B."/>
            <person name="Steuernagel B."/>
            <person name="Mayer K.F."/>
            <person name="Olsen O.A."/>
        </authorList>
    </citation>
    <scope>NUCLEOTIDE SEQUENCE [LARGE SCALE GENOMIC DNA]</scope>
    <source>
        <strain evidence="3">cv. AL8/78</strain>
    </source>
</reference>
<sequence>VLLIDEKMHGMGLMITYCVLDSECRFFMSTSRVTLVTLSLHVVQVAAHFGASWCVTSLSMNYKFEELAQTHPDMLFLFVDVDDVPGVSSKLGVKAMPTFFLIKGKEVVKKIVGANSDELHKMVDASDDDSLGSAVTTLPDIVIEK</sequence>
<dbReference type="InterPro" id="IPR050620">
    <property type="entry name" value="Thioredoxin_H-type-like"/>
</dbReference>
<keyword evidence="3" id="KW-1185">Reference proteome</keyword>
<dbReference type="Proteomes" id="UP000015105">
    <property type="component" value="Chromosome 2D"/>
</dbReference>
<reference evidence="2" key="4">
    <citation type="submission" date="2019-03" db="UniProtKB">
        <authorList>
            <consortium name="EnsemblPlants"/>
        </authorList>
    </citation>
    <scope>IDENTIFICATION</scope>
</reference>
<reference evidence="2" key="3">
    <citation type="journal article" date="2017" name="Nature">
        <title>Genome sequence of the progenitor of the wheat D genome Aegilops tauschii.</title>
        <authorList>
            <person name="Luo M.C."/>
            <person name="Gu Y.Q."/>
            <person name="Puiu D."/>
            <person name="Wang H."/>
            <person name="Twardziok S.O."/>
            <person name="Deal K.R."/>
            <person name="Huo N."/>
            <person name="Zhu T."/>
            <person name="Wang L."/>
            <person name="Wang Y."/>
            <person name="McGuire P.E."/>
            <person name="Liu S."/>
            <person name="Long H."/>
            <person name="Ramasamy R.K."/>
            <person name="Rodriguez J.C."/>
            <person name="Van S.L."/>
            <person name="Yuan L."/>
            <person name="Wang Z."/>
            <person name="Xia Z."/>
            <person name="Xiao L."/>
            <person name="Anderson O.D."/>
            <person name="Ouyang S."/>
            <person name="Liang Y."/>
            <person name="Zimin A.V."/>
            <person name="Pertea G."/>
            <person name="Qi P."/>
            <person name="Bennetzen J.L."/>
            <person name="Dai X."/>
            <person name="Dawson M.W."/>
            <person name="Muller H.G."/>
            <person name="Kugler K."/>
            <person name="Rivarola-Duarte L."/>
            <person name="Spannagl M."/>
            <person name="Mayer K.F.X."/>
            <person name="Lu F.H."/>
            <person name="Bevan M.W."/>
            <person name="Leroy P."/>
            <person name="Li P."/>
            <person name="You F.M."/>
            <person name="Sun Q."/>
            <person name="Liu Z."/>
            <person name="Lyons E."/>
            <person name="Wicker T."/>
            <person name="Salzberg S.L."/>
            <person name="Devos K.M."/>
            <person name="Dvorak J."/>
        </authorList>
    </citation>
    <scope>NUCLEOTIDE SEQUENCE [LARGE SCALE GENOMIC DNA]</scope>
    <source>
        <strain evidence="2">cv. AL8/78</strain>
    </source>
</reference>
<dbReference type="EnsemblPlants" id="AET2Gv21058400.2">
    <property type="protein sequence ID" value="AET2Gv21058400.2"/>
    <property type="gene ID" value="AET2Gv21058400"/>
</dbReference>
<dbReference type="PANTHER" id="PTHR10438:SF242">
    <property type="entry name" value="THIOREDOXIN-LIKE PROTEIN CXXS1"/>
    <property type="match status" value="1"/>
</dbReference>
<proteinExistence type="predicted"/>
<evidence type="ECO:0000259" key="1">
    <source>
        <dbReference type="Pfam" id="PF00085"/>
    </source>
</evidence>
<name>A0A453D1U0_AEGTS</name>
<dbReference type="InterPro" id="IPR013766">
    <property type="entry name" value="Thioredoxin_domain"/>
</dbReference>
<accession>A0A453D1U0</accession>
<dbReference type="InterPro" id="IPR036249">
    <property type="entry name" value="Thioredoxin-like_sf"/>
</dbReference>
<dbReference type="SUPFAM" id="SSF52833">
    <property type="entry name" value="Thioredoxin-like"/>
    <property type="match status" value="1"/>
</dbReference>
<reference evidence="3" key="2">
    <citation type="journal article" date="2017" name="Nat. Plants">
        <title>The Aegilops tauschii genome reveals multiple impacts of transposons.</title>
        <authorList>
            <person name="Zhao G."/>
            <person name="Zou C."/>
            <person name="Li K."/>
            <person name="Wang K."/>
            <person name="Li T."/>
            <person name="Gao L."/>
            <person name="Zhang X."/>
            <person name="Wang H."/>
            <person name="Yang Z."/>
            <person name="Liu X."/>
            <person name="Jiang W."/>
            <person name="Mao L."/>
            <person name="Kong X."/>
            <person name="Jiao Y."/>
            <person name="Jia J."/>
        </authorList>
    </citation>
    <scope>NUCLEOTIDE SEQUENCE [LARGE SCALE GENOMIC DNA]</scope>
    <source>
        <strain evidence="3">cv. AL8/78</strain>
    </source>
</reference>
<feature type="domain" description="Thioredoxin" evidence="1">
    <location>
        <begin position="46"/>
        <end position="124"/>
    </location>
</feature>
<dbReference type="Gene3D" id="3.40.30.10">
    <property type="entry name" value="Glutaredoxin"/>
    <property type="match status" value="1"/>
</dbReference>
<evidence type="ECO:0000313" key="3">
    <source>
        <dbReference type="Proteomes" id="UP000015105"/>
    </source>
</evidence>
<reference evidence="2" key="5">
    <citation type="journal article" date="2021" name="G3 (Bethesda)">
        <title>Aegilops tauschii genome assembly Aet v5.0 features greater sequence contiguity and improved annotation.</title>
        <authorList>
            <person name="Wang L."/>
            <person name="Zhu T."/>
            <person name="Rodriguez J.C."/>
            <person name="Deal K.R."/>
            <person name="Dubcovsky J."/>
            <person name="McGuire P.E."/>
            <person name="Lux T."/>
            <person name="Spannagl M."/>
            <person name="Mayer K.F.X."/>
            <person name="Baldrich P."/>
            <person name="Meyers B.C."/>
            <person name="Huo N."/>
            <person name="Gu Y.Q."/>
            <person name="Zhou H."/>
            <person name="Devos K.M."/>
            <person name="Bennetzen J.L."/>
            <person name="Unver T."/>
            <person name="Budak H."/>
            <person name="Gulick P.J."/>
            <person name="Galiba G."/>
            <person name="Kalapos B."/>
            <person name="Nelson D.R."/>
            <person name="Li P."/>
            <person name="You F.M."/>
            <person name="Luo M.C."/>
            <person name="Dvorak J."/>
        </authorList>
    </citation>
    <scope>NUCLEOTIDE SEQUENCE [LARGE SCALE GENOMIC DNA]</scope>
    <source>
        <strain evidence="2">cv. AL8/78</strain>
    </source>
</reference>
<dbReference type="AlphaFoldDB" id="A0A453D1U0"/>
<dbReference type="Gramene" id="AET2Gv21058400.2">
    <property type="protein sequence ID" value="AET2Gv21058400.2"/>
    <property type="gene ID" value="AET2Gv21058400"/>
</dbReference>
<evidence type="ECO:0000313" key="2">
    <source>
        <dbReference type="EnsemblPlants" id="AET2Gv21058400.2"/>
    </source>
</evidence>
<protein>
    <recommendedName>
        <fullName evidence="1">Thioredoxin domain-containing protein</fullName>
    </recommendedName>
</protein>
<dbReference type="PANTHER" id="PTHR10438">
    <property type="entry name" value="THIOREDOXIN"/>
    <property type="match status" value="1"/>
</dbReference>
<dbReference type="CDD" id="cd02947">
    <property type="entry name" value="TRX_family"/>
    <property type="match status" value="1"/>
</dbReference>
<dbReference type="Pfam" id="PF00085">
    <property type="entry name" value="Thioredoxin"/>
    <property type="match status" value="1"/>
</dbReference>